<keyword evidence="4" id="KW-1185">Reference proteome</keyword>
<evidence type="ECO:0000256" key="1">
    <source>
        <dbReference type="RuleBase" id="RU000411"/>
    </source>
</evidence>
<dbReference type="InterPro" id="IPR042185">
    <property type="entry name" value="Serpin_sf_2"/>
</dbReference>
<gene>
    <name evidence="3" type="ORF">LYNGBM3L_30810</name>
</gene>
<dbReference type="Proteomes" id="UP000003959">
    <property type="component" value="Unassembled WGS sequence"/>
</dbReference>
<dbReference type="InterPro" id="IPR023796">
    <property type="entry name" value="Serpin_dom"/>
</dbReference>
<evidence type="ECO:0000313" key="4">
    <source>
        <dbReference type="Proteomes" id="UP000003959"/>
    </source>
</evidence>
<dbReference type="InterPro" id="IPR036186">
    <property type="entry name" value="Serpin_sf"/>
</dbReference>
<dbReference type="HOGENOM" id="CLU_023330_0_3_3"/>
<feature type="domain" description="Serpin" evidence="2">
    <location>
        <begin position="90"/>
        <end position="446"/>
    </location>
</feature>
<dbReference type="Pfam" id="PF00079">
    <property type="entry name" value="Serpin"/>
    <property type="match status" value="1"/>
</dbReference>
<dbReference type="Gene3D" id="3.30.497.10">
    <property type="entry name" value="Antithrombin, subunit I, domain 2"/>
    <property type="match status" value="1"/>
</dbReference>
<dbReference type="CDD" id="cd19588">
    <property type="entry name" value="serpin_miropin-like"/>
    <property type="match status" value="1"/>
</dbReference>
<proteinExistence type="inferred from homology"/>
<dbReference type="InterPro" id="IPR000215">
    <property type="entry name" value="Serpin_fam"/>
</dbReference>
<dbReference type="SUPFAM" id="SSF56574">
    <property type="entry name" value="Serpins"/>
    <property type="match status" value="1"/>
</dbReference>
<dbReference type="AlphaFoldDB" id="F4XTN9"/>
<dbReference type="PANTHER" id="PTHR11461:SF211">
    <property type="entry name" value="GH10112P-RELATED"/>
    <property type="match status" value="1"/>
</dbReference>
<dbReference type="GO" id="GO:0005615">
    <property type="term" value="C:extracellular space"/>
    <property type="evidence" value="ECO:0007669"/>
    <property type="project" value="InterPro"/>
</dbReference>
<dbReference type="EMBL" id="GL890930">
    <property type="protein sequence ID" value="EGJ31865.1"/>
    <property type="molecule type" value="Genomic_DNA"/>
</dbReference>
<name>F4XTN9_9CYAN</name>
<dbReference type="Gene3D" id="2.30.39.10">
    <property type="entry name" value="Alpha-1-antitrypsin, domain 1"/>
    <property type="match status" value="1"/>
</dbReference>
<dbReference type="SMART" id="SM00093">
    <property type="entry name" value="SERPIN"/>
    <property type="match status" value="1"/>
</dbReference>
<dbReference type="PANTHER" id="PTHR11461">
    <property type="entry name" value="SERINE PROTEASE INHIBITOR, SERPIN"/>
    <property type="match status" value="1"/>
</dbReference>
<reference evidence="4" key="1">
    <citation type="journal article" date="2011" name="Proc. Natl. Acad. Sci. U.S.A.">
        <title>Genomic insights into the physiology and ecology of the marine filamentous cyanobacterium Lyngbya majuscula.</title>
        <authorList>
            <person name="Jones A.C."/>
            <person name="Monroe E.A."/>
            <person name="Podell S."/>
            <person name="Hess W.R."/>
            <person name="Klages S."/>
            <person name="Esquenazi E."/>
            <person name="Niessen S."/>
            <person name="Hoover H."/>
            <person name="Rothmann M."/>
            <person name="Lasken R.S."/>
            <person name="Yates J.R.III."/>
            <person name="Reinhardt R."/>
            <person name="Kube M."/>
            <person name="Burkart M.D."/>
            <person name="Allen E.E."/>
            <person name="Dorrestein P.C."/>
            <person name="Gerwick W.H."/>
            <person name="Gerwick L."/>
        </authorList>
    </citation>
    <scope>NUCLEOTIDE SEQUENCE [LARGE SCALE GENOMIC DNA]</scope>
    <source>
        <strain evidence="4">3L</strain>
    </source>
</reference>
<accession>F4XTN9</accession>
<dbReference type="InterPro" id="IPR042178">
    <property type="entry name" value="Serpin_sf_1"/>
</dbReference>
<dbReference type="MEROPS" id="I04.073"/>
<evidence type="ECO:0000259" key="2">
    <source>
        <dbReference type="SMART" id="SM00093"/>
    </source>
</evidence>
<comment type="similarity">
    <text evidence="1">Belongs to the serpin family.</text>
</comment>
<protein>
    <submittedName>
        <fullName evidence="3">Serine protease inhibitor</fullName>
    </submittedName>
</protein>
<sequence>MEPNSPVMVILEQGISNGDDQMNHQILSRIATVMAVSILLTGILGCVSEKTNALDPLPNSEPTKESISANQQPNLDVDTNLVDANTKFGFKLFSEILKQDTNKNVFVSPTSIAIALDMAYNGASGETQEAMAKVLELEGLSLDQLNQGNNALKASLENADPDVELSIANSLWANQGIDIKPKFLKNNQEFYDAEVTELDFSSAKAATKINRWVKNNTNGKIKTIVDRTQGDDLLFLINAIYFKGSWTREFDKNKTSNQPFYISGLTQKQHPMMYQYGKYKYYENDAFQAVSIPYGKERLSLYVFLPREGSSLAEFKQQLTAENWLQWMKEFKSRDGSIRLPRFKFEYDIKLNDSLKALGMDVAFTDNADFSNLTSESAAISQVKHKTFVEVNEEGTEAAAATSIGIVSTSISIDQPFNIVVNRPFFCSVRDNKTGAILFMGSIVEP</sequence>
<dbReference type="RefSeq" id="WP_008185646.1">
    <property type="nucleotide sequence ID" value="NZ_GL890930.1"/>
</dbReference>
<organism evidence="3 4">
    <name type="scientific">Moorena producens 3L</name>
    <dbReference type="NCBI Taxonomy" id="489825"/>
    <lineage>
        <taxon>Bacteria</taxon>
        <taxon>Bacillati</taxon>
        <taxon>Cyanobacteriota</taxon>
        <taxon>Cyanophyceae</taxon>
        <taxon>Coleofasciculales</taxon>
        <taxon>Coleofasciculaceae</taxon>
        <taxon>Moorena</taxon>
    </lineage>
</organism>
<evidence type="ECO:0000313" key="3">
    <source>
        <dbReference type="EMBL" id="EGJ31865.1"/>
    </source>
</evidence>
<dbReference type="InterPro" id="IPR023795">
    <property type="entry name" value="Serpin_CS"/>
</dbReference>
<dbReference type="PROSITE" id="PS00284">
    <property type="entry name" value="SERPIN"/>
    <property type="match status" value="1"/>
</dbReference>
<dbReference type="GO" id="GO:0004867">
    <property type="term" value="F:serine-type endopeptidase inhibitor activity"/>
    <property type="evidence" value="ECO:0007669"/>
    <property type="project" value="InterPro"/>
</dbReference>
<dbReference type="eggNOG" id="COG4826">
    <property type="taxonomic scope" value="Bacteria"/>
</dbReference>